<protein>
    <recommendedName>
        <fullName evidence="4">G-protein coupled receptors family 1 profile domain-containing protein</fullName>
    </recommendedName>
</protein>
<feature type="transmembrane region" description="Helical" evidence="1">
    <location>
        <begin position="78"/>
        <end position="99"/>
    </location>
</feature>
<keyword evidence="1" id="KW-1133">Transmembrane helix</keyword>
<proteinExistence type="predicted"/>
<keyword evidence="3" id="KW-1185">Reference proteome</keyword>
<feature type="transmembrane region" description="Helical" evidence="1">
    <location>
        <begin position="207"/>
        <end position="226"/>
    </location>
</feature>
<dbReference type="Proteomes" id="UP000193944">
    <property type="component" value="Unassembled WGS sequence"/>
</dbReference>
<feature type="transmembrane region" description="Helical" evidence="1">
    <location>
        <begin position="167"/>
        <end position="186"/>
    </location>
</feature>
<dbReference type="Gene3D" id="1.20.1070.10">
    <property type="entry name" value="Rhodopsin 7-helix transmembrane proteins"/>
    <property type="match status" value="1"/>
</dbReference>
<gene>
    <name evidence="2" type="ORF">BCR32DRAFT_270259</name>
</gene>
<evidence type="ECO:0000313" key="2">
    <source>
        <dbReference type="EMBL" id="ORX78097.1"/>
    </source>
</evidence>
<feature type="transmembrane region" description="Helical" evidence="1">
    <location>
        <begin position="51"/>
        <end position="72"/>
    </location>
</feature>
<organism evidence="2 3">
    <name type="scientific">Anaeromyces robustus</name>
    <dbReference type="NCBI Taxonomy" id="1754192"/>
    <lineage>
        <taxon>Eukaryota</taxon>
        <taxon>Fungi</taxon>
        <taxon>Fungi incertae sedis</taxon>
        <taxon>Chytridiomycota</taxon>
        <taxon>Chytridiomycota incertae sedis</taxon>
        <taxon>Neocallimastigomycetes</taxon>
        <taxon>Neocallimastigales</taxon>
        <taxon>Neocallimastigaceae</taxon>
        <taxon>Anaeromyces</taxon>
    </lineage>
</organism>
<evidence type="ECO:0000313" key="3">
    <source>
        <dbReference type="Proteomes" id="UP000193944"/>
    </source>
</evidence>
<evidence type="ECO:0000256" key="1">
    <source>
        <dbReference type="SAM" id="Phobius"/>
    </source>
</evidence>
<dbReference type="AlphaFoldDB" id="A0A1Y1WX24"/>
<keyword evidence="1" id="KW-0812">Transmembrane</keyword>
<evidence type="ECO:0008006" key="4">
    <source>
        <dbReference type="Google" id="ProtNLM"/>
    </source>
</evidence>
<comment type="caution">
    <text evidence="2">The sequence shown here is derived from an EMBL/GenBank/DDBJ whole genome shotgun (WGS) entry which is preliminary data.</text>
</comment>
<keyword evidence="1" id="KW-0472">Membrane</keyword>
<reference evidence="2 3" key="1">
    <citation type="submission" date="2016-08" db="EMBL/GenBank/DDBJ databases">
        <title>A Parts List for Fungal Cellulosomes Revealed by Comparative Genomics.</title>
        <authorList>
            <consortium name="DOE Joint Genome Institute"/>
            <person name="Haitjema C.H."/>
            <person name="Gilmore S.P."/>
            <person name="Henske J.K."/>
            <person name="Solomon K.V."/>
            <person name="De Groot R."/>
            <person name="Kuo A."/>
            <person name="Mondo S.J."/>
            <person name="Salamov A.A."/>
            <person name="Labutti K."/>
            <person name="Zhao Z."/>
            <person name="Chiniquy J."/>
            <person name="Barry K."/>
            <person name="Brewer H.M."/>
            <person name="Purvine S.O."/>
            <person name="Wright A.T."/>
            <person name="Boxma B."/>
            <person name="Van Alen T."/>
            <person name="Hackstein J.H."/>
            <person name="Baker S.E."/>
            <person name="Grigoriev I.V."/>
            <person name="O'Malley M.A."/>
        </authorList>
    </citation>
    <scope>NUCLEOTIDE SEQUENCE [LARGE SCALE GENOMIC DNA]</scope>
    <source>
        <strain evidence="2 3">S4</strain>
    </source>
</reference>
<accession>A0A1Y1WX24</accession>
<feature type="transmembrane region" description="Helical" evidence="1">
    <location>
        <begin position="111"/>
        <end position="129"/>
    </location>
</feature>
<feature type="transmembrane region" description="Helical" evidence="1">
    <location>
        <begin position="246"/>
        <end position="264"/>
    </location>
</feature>
<reference evidence="2 3" key="2">
    <citation type="submission" date="2016-08" db="EMBL/GenBank/DDBJ databases">
        <title>Pervasive Adenine N6-methylation of Active Genes in Fungi.</title>
        <authorList>
            <consortium name="DOE Joint Genome Institute"/>
            <person name="Mondo S.J."/>
            <person name="Dannebaum R.O."/>
            <person name="Kuo R.C."/>
            <person name="Labutti K."/>
            <person name="Haridas S."/>
            <person name="Kuo A."/>
            <person name="Salamov A."/>
            <person name="Ahrendt S.R."/>
            <person name="Lipzen A."/>
            <person name="Sullivan W."/>
            <person name="Andreopoulos W.B."/>
            <person name="Clum A."/>
            <person name="Lindquist E."/>
            <person name="Daum C."/>
            <person name="Ramamoorthy G.K."/>
            <person name="Gryganskyi A."/>
            <person name="Culley D."/>
            <person name="Magnuson J.K."/>
            <person name="James T.Y."/>
            <person name="O'Malley M.A."/>
            <person name="Stajich J.E."/>
            <person name="Spatafora J.W."/>
            <person name="Visel A."/>
            <person name="Grigoriev I.V."/>
        </authorList>
    </citation>
    <scope>NUCLEOTIDE SEQUENCE [LARGE SCALE GENOMIC DNA]</scope>
    <source>
        <strain evidence="2 3">S4</strain>
    </source>
</reference>
<name>A0A1Y1WX24_9FUNG</name>
<sequence length="385" mass="45095">MITKTQETIALVEHIIAFFCDLATVFFNNNTNIKFLCFIDIGQHIIKIIRIVIYGFALISSPPWFCYFHFFVNHFTHNSFISLACIVIFNLYAAIIHPASFSKYQGKIRPYIYIFVIIYTSIFVLAALYEPLILKYSVKHINESHNCSSAYRYKLYQYLLTSPITNLPFTIPAIICTFIMIYKIRVIPRDTLKNQISSTTKISFSRWLKILFVTFAITIISFLNLYCDIRNGIRAQKNIEKEEEKLGIIYYLTASSGILVFILSNSCNEIKKKLGLMKEWTTTDFYSFDTSNVQESFNPHLYYPSRKDSINNMRYSRNSSFIYNNSFNNSYNTSFNNSFSNNFLLNNGLSRNENENVMYYNNNILKSNNNFNNNFLTPDIKYFKQ</sequence>
<dbReference type="EMBL" id="MCFG01000223">
    <property type="protein sequence ID" value="ORX78097.1"/>
    <property type="molecule type" value="Genomic_DNA"/>
</dbReference>